<dbReference type="GeneID" id="82150212"/>
<evidence type="ECO:0000256" key="1">
    <source>
        <dbReference type="ARBA" id="ARBA00004651"/>
    </source>
</evidence>
<feature type="transmembrane region" description="Helical" evidence="6">
    <location>
        <begin position="159"/>
        <end position="178"/>
    </location>
</feature>
<evidence type="ECO:0000313" key="8">
    <source>
        <dbReference type="EMBL" id="TGG36290.1"/>
    </source>
</evidence>
<organism evidence="8 9">
    <name type="scientific">Duncaniella freteri</name>
    <dbReference type="NCBI Taxonomy" id="2530391"/>
    <lineage>
        <taxon>Bacteria</taxon>
        <taxon>Pseudomonadati</taxon>
        <taxon>Bacteroidota</taxon>
        <taxon>Bacteroidia</taxon>
        <taxon>Bacteroidales</taxon>
        <taxon>Muribaculaceae</taxon>
        <taxon>Duncaniella</taxon>
    </lineage>
</organism>
<name>A0A4Z0V1L2_9BACT</name>
<dbReference type="InterPro" id="IPR015867">
    <property type="entry name" value="N-reg_PII/ATP_PRibTrfase_C"/>
</dbReference>
<dbReference type="PANTHER" id="PTHR33545:SF5">
    <property type="entry name" value="UPF0750 MEMBRANE PROTEIN YITT"/>
    <property type="match status" value="1"/>
</dbReference>
<dbReference type="Pfam" id="PF10035">
    <property type="entry name" value="DUF2179"/>
    <property type="match status" value="1"/>
</dbReference>
<keyword evidence="5 6" id="KW-0472">Membrane</keyword>
<dbReference type="Gene3D" id="3.30.70.120">
    <property type="match status" value="1"/>
</dbReference>
<sequence>MNFTHACRRLVLSGRDYFFIILGMIVYAVGFTVFILPHQVVIGGMSGFGTLVYYFSGERIPVAAAMYGTNILLLLCAYRYLGKAFVYKTVFGASLLSLLIGMMNTYFTSRPPLVTDMTLSVLMGAMLCGVGIGVYFSHHGTSGGTDIVAAVMERVSSMSVGRTMMIVDMSIVAVSFFLPFDGDMEMRIQARTQTIIYGWISIFVYSYIADRFIGAGRQTIQFFILSDRWRDIAYRISHETGRGVTTIDTRGYWTDQERTLLLVWCRLYDAPDIFHIVHEVDPEAYITDSNVRGVWGNGFDKLKLKPRRKITQ</sequence>
<evidence type="ECO:0000256" key="3">
    <source>
        <dbReference type="ARBA" id="ARBA00022692"/>
    </source>
</evidence>
<dbReference type="EMBL" id="SJSA01000002">
    <property type="protein sequence ID" value="TGG36290.1"/>
    <property type="molecule type" value="Genomic_DNA"/>
</dbReference>
<dbReference type="InterPro" id="IPR051461">
    <property type="entry name" value="UPF0750_membrane"/>
</dbReference>
<evidence type="ECO:0000313" key="9">
    <source>
        <dbReference type="Proteomes" id="UP000297635"/>
    </source>
</evidence>
<feature type="transmembrane region" description="Helical" evidence="6">
    <location>
        <begin position="119"/>
        <end position="138"/>
    </location>
</feature>
<evidence type="ECO:0000259" key="7">
    <source>
        <dbReference type="Pfam" id="PF10035"/>
    </source>
</evidence>
<reference evidence="8 9" key="1">
    <citation type="submission" date="2019-02" db="EMBL/GenBank/DDBJ databases">
        <title>Isolation and identification of novel species under the genus Muribaculum.</title>
        <authorList>
            <person name="Miyake S."/>
            <person name="Ding Y."/>
            <person name="Low A."/>
            <person name="Soh M."/>
            <person name="Seedorf H."/>
        </authorList>
    </citation>
    <scope>NUCLEOTIDE SEQUENCE [LARGE SCALE GENOMIC DNA]</scope>
    <source>
        <strain evidence="8 9">TLL-A3</strain>
    </source>
</reference>
<comment type="caution">
    <text evidence="8">The sequence shown here is derived from an EMBL/GenBank/DDBJ whole genome shotgun (WGS) entry which is preliminary data.</text>
</comment>
<feature type="transmembrane region" description="Helical" evidence="6">
    <location>
        <begin position="85"/>
        <end position="107"/>
    </location>
</feature>
<feature type="transmembrane region" description="Helical" evidence="6">
    <location>
        <begin position="17"/>
        <end position="40"/>
    </location>
</feature>
<dbReference type="AlphaFoldDB" id="A0A4Z0V1L2"/>
<evidence type="ECO:0000256" key="4">
    <source>
        <dbReference type="ARBA" id="ARBA00022989"/>
    </source>
</evidence>
<dbReference type="PANTHER" id="PTHR33545">
    <property type="entry name" value="UPF0750 MEMBRANE PROTEIN YITT-RELATED"/>
    <property type="match status" value="1"/>
</dbReference>
<evidence type="ECO:0000256" key="6">
    <source>
        <dbReference type="SAM" id="Phobius"/>
    </source>
</evidence>
<dbReference type="PIRSF" id="PIRSF006483">
    <property type="entry name" value="Membrane_protein_YitT"/>
    <property type="match status" value="1"/>
</dbReference>
<keyword evidence="3 6" id="KW-0812">Transmembrane</keyword>
<dbReference type="RefSeq" id="WP_135472029.1">
    <property type="nucleotide sequence ID" value="NZ_CASJDB010000030.1"/>
</dbReference>
<keyword evidence="9" id="KW-1185">Reference proteome</keyword>
<keyword evidence="2" id="KW-1003">Cell membrane</keyword>
<feature type="transmembrane region" description="Helical" evidence="6">
    <location>
        <begin position="190"/>
        <end position="208"/>
    </location>
</feature>
<protein>
    <submittedName>
        <fullName evidence="8">YitT family protein</fullName>
    </submittedName>
</protein>
<accession>A0A4Z0V1L2</accession>
<evidence type="ECO:0000256" key="2">
    <source>
        <dbReference type="ARBA" id="ARBA00022475"/>
    </source>
</evidence>
<dbReference type="GO" id="GO:0005886">
    <property type="term" value="C:plasma membrane"/>
    <property type="evidence" value="ECO:0007669"/>
    <property type="project" value="UniProtKB-SubCell"/>
</dbReference>
<proteinExistence type="predicted"/>
<gene>
    <name evidence="8" type="ORF">EZ315_10480</name>
</gene>
<dbReference type="Proteomes" id="UP000297635">
    <property type="component" value="Unassembled WGS sequence"/>
</dbReference>
<dbReference type="InterPro" id="IPR003740">
    <property type="entry name" value="YitT"/>
</dbReference>
<feature type="transmembrane region" description="Helical" evidence="6">
    <location>
        <begin position="60"/>
        <end position="78"/>
    </location>
</feature>
<evidence type="ECO:0000256" key="5">
    <source>
        <dbReference type="ARBA" id="ARBA00023136"/>
    </source>
</evidence>
<comment type="subcellular location">
    <subcellularLocation>
        <location evidence="1">Cell membrane</location>
        <topology evidence="1">Multi-pass membrane protein</topology>
    </subcellularLocation>
</comment>
<dbReference type="Pfam" id="PF02588">
    <property type="entry name" value="YitT_membrane"/>
    <property type="match status" value="1"/>
</dbReference>
<dbReference type="InterPro" id="IPR019264">
    <property type="entry name" value="DUF2179"/>
</dbReference>
<dbReference type="CDD" id="cd16380">
    <property type="entry name" value="YitT_C"/>
    <property type="match status" value="1"/>
</dbReference>
<keyword evidence="4 6" id="KW-1133">Transmembrane helix</keyword>
<feature type="domain" description="DUF2179" evidence="7">
    <location>
        <begin position="242"/>
        <end position="296"/>
    </location>
</feature>